<dbReference type="GeneID" id="24133108"/>
<evidence type="ECO:0000259" key="1">
    <source>
        <dbReference type="PROSITE" id="PS50211"/>
    </source>
</evidence>
<dbReference type="VEuPathDB" id="FungiDB:SPRG_11035"/>
<dbReference type="InterPro" id="IPR001194">
    <property type="entry name" value="cDENN_dom"/>
</dbReference>
<dbReference type="Pfam" id="PF02141">
    <property type="entry name" value="DENN"/>
    <property type="match status" value="1"/>
</dbReference>
<dbReference type="PANTHER" id="PTHR12296">
    <property type="entry name" value="DENN DOMAIN-CONTAINING PROTEIN 4"/>
    <property type="match status" value="1"/>
</dbReference>
<dbReference type="Proteomes" id="UP000030745">
    <property type="component" value="Unassembled WGS sequence"/>
</dbReference>
<dbReference type="PANTHER" id="PTHR12296:SF21">
    <property type="entry name" value="DENN DOMAIN-CONTAINING PROTEIN 3"/>
    <property type="match status" value="1"/>
</dbReference>
<dbReference type="EMBL" id="KK583293">
    <property type="protein sequence ID" value="KDO21176.1"/>
    <property type="molecule type" value="Genomic_DNA"/>
</dbReference>
<dbReference type="AlphaFoldDB" id="A0A067C3T4"/>
<dbReference type="InterPro" id="IPR037516">
    <property type="entry name" value="Tripartite_DENN"/>
</dbReference>
<dbReference type="Gene3D" id="3.30.450.200">
    <property type="match status" value="1"/>
</dbReference>
<dbReference type="RefSeq" id="XP_012208087.1">
    <property type="nucleotide sequence ID" value="XM_012352697.1"/>
</dbReference>
<sequence length="360" mass="38763">MADDSVPDQIARFCAPPAALVGGSRCVDTVLTDATGAAIYVSSLVIDDDASTAYALVSSHPYFYLFHTILRAVAATPMLPEMALRAFLAETPSSAAEFLDASIGPIPQPASFLASQVDFGVLFQALSVNHILLVVLYVLSERHVIVCSSNPSLLTPICETLRALLSPFSSQAVYIPVLPHSLLDFLHAPVPYLMGVVTSESTDATLRGLDVVVVNVDVDAIAVPRGRHASLPTVPRKHLQHMASSVHTIANHHGLPLRKATSPDDWREALLRYGQADVPRSIERSDAAWSELRAAFTAFHLSLIQGYEAYCQPATAKDDRARFDAAGYLEAFPDKRGFAAHFFCTQAFAAFLSCTAGSEP</sequence>
<dbReference type="PROSITE" id="PS50211">
    <property type="entry name" value="DENN"/>
    <property type="match status" value="1"/>
</dbReference>
<dbReference type="InterPro" id="IPR043153">
    <property type="entry name" value="DENN_C"/>
</dbReference>
<protein>
    <recommendedName>
        <fullName evidence="1">UDENN domain-containing protein</fullName>
    </recommendedName>
</protein>
<dbReference type="OrthoDB" id="73948at2759"/>
<dbReference type="Gene3D" id="3.40.50.11500">
    <property type="match status" value="1"/>
</dbReference>
<feature type="domain" description="UDENN" evidence="1">
    <location>
        <begin position="1"/>
        <end position="360"/>
    </location>
</feature>
<gene>
    <name evidence="2" type="ORF">SPRG_11035</name>
</gene>
<accession>A0A067C3T4</accession>
<reference evidence="2 3" key="1">
    <citation type="journal article" date="2013" name="PLoS Genet.">
        <title>Distinctive expansion of potential virulence genes in the genome of the oomycete fish pathogen Saprolegnia parasitica.</title>
        <authorList>
            <person name="Jiang R.H."/>
            <person name="de Bruijn I."/>
            <person name="Haas B.J."/>
            <person name="Belmonte R."/>
            <person name="Lobach L."/>
            <person name="Christie J."/>
            <person name="van den Ackerveken G."/>
            <person name="Bottin A."/>
            <person name="Bulone V."/>
            <person name="Diaz-Moreno S.M."/>
            <person name="Dumas B."/>
            <person name="Fan L."/>
            <person name="Gaulin E."/>
            <person name="Govers F."/>
            <person name="Grenville-Briggs L.J."/>
            <person name="Horner N.R."/>
            <person name="Levin J.Z."/>
            <person name="Mammella M."/>
            <person name="Meijer H.J."/>
            <person name="Morris P."/>
            <person name="Nusbaum C."/>
            <person name="Oome S."/>
            <person name="Phillips A.J."/>
            <person name="van Rooyen D."/>
            <person name="Rzeszutek E."/>
            <person name="Saraiva M."/>
            <person name="Secombes C.J."/>
            <person name="Seidl M.F."/>
            <person name="Snel B."/>
            <person name="Stassen J.H."/>
            <person name="Sykes S."/>
            <person name="Tripathy S."/>
            <person name="van den Berg H."/>
            <person name="Vega-Arreguin J.C."/>
            <person name="Wawra S."/>
            <person name="Young S.K."/>
            <person name="Zeng Q."/>
            <person name="Dieguez-Uribeondo J."/>
            <person name="Russ C."/>
            <person name="Tyler B.M."/>
            <person name="van West P."/>
        </authorList>
    </citation>
    <scope>NUCLEOTIDE SEQUENCE [LARGE SCALE GENOMIC DNA]</scope>
    <source>
        <strain evidence="2 3">CBS 223.65</strain>
    </source>
</reference>
<dbReference type="SMART" id="SM00799">
    <property type="entry name" value="DENN"/>
    <property type="match status" value="1"/>
</dbReference>
<dbReference type="GO" id="GO:0031410">
    <property type="term" value="C:cytoplasmic vesicle"/>
    <property type="evidence" value="ECO:0007669"/>
    <property type="project" value="TreeGrafter"/>
</dbReference>
<dbReference type="GO" id="GO:0032483">
    <property type="term" value="P:regulation of Rab protein signal transduction"/>
    <property type="evidence" value="ECO:0007669"/>
    <property type="project" value="TreeGrafter"/>
</dbReference>
<dbReference type="InterPro" id="IPR051696">
    <property type="entry name" value="DENN_Domain_GEFs"/>
</dbReference>
<evidence type="ECO:0000313" key="2">
    <source>
        <dbReference type="EMBL" id="KDO21176.1"/>
    </source>
</evidence>
<keyword evidence="3" id="KW-1185">Reference proteome</keyword>
<dbReference type="KEGG" id="spar:SPRG_11035"/>
<organism evidence="2 3">
    <name type="scientific">Saprolegnia parasitica (strain CBS 223.65)</name>
    <dbReference type="NCBI Taxonomy" id="695850"/>
    <lineage>
        <taxon>Eukaryota</taxon>
        <taxon>Sar</taxon>
        <taxon>Stramenopiles</taxon>
        <taxon>Oomycota</taxon>
        <taxon>Saprolegniomycetes</taxon>
        <taxon>Saprolegniales</taxon>
        <taxon>Saprolegniaceae</taxon>
        <taxon>Saprolegnia</taxon>
    </lineage>
</organism>
<evidence type="ECO:0000313" key="3">
    <source>
        <dbReference type="Proteomes" id="UP000030745"/>
    </source>
</evidence>
<proteinExistence type="predicted"/>
<name>A0A067C3T4_SAPPC</name>